<dbReference type="InterPro" id="IPR011009">
    <property type="entry name" value="Kinase-like_dom_sf"/>
</dbReference>
<dbReference type="SUPFAM" id="SSF56112">
    <property type="entry name" value="Protein kinase-like (PK-like)"/>
    <property type="match status" value="1"/>
</dbReference>
<sequence>MKVPFDFGFLSRYGRVFRIFDAQDSGNICFGVEQGGRRYFVKFAGAPTAAYDGAPEAAVARLRETAPLYARLTHPNLIPFVRAEEVGGGFAMVFEWADGDCMGRMYPASHRRFMALPVEDRLAVLDDILCFLAYVASQGYVAIDFYDGSILYDARHRKTTVCDIDFFKRQPFVNDMGRLWGSAKFMSPEEFRLGAVIDEVTNVYTAGAMAFALFGAYERSRDAWQLGEAAFRVAARAVSDDRARRQQSIGELKEAWTCALRR</sequence>
<keyword evidence="2" id="KW-0418">Kinase</keyword>
<gene>
    <name evidence="2" type="ORF">IAB73_05555</name>
</gene>
<accession>A0A9D1CR03</accession>
<proteinExistence type="predicted"/>
<organism evidence="2 3">
    <name type="scientific">Candidatus Onthenecus intestinigallinarum</name>
    <dbReference type="NCBI Taxonomy" id="2840875"/>
    <lineage>
        <taxon>Bacteria</taxon>
        <taxon>Bacillati</taxon>
        <taxon>Bacillota</taxon>
        <taxon>Clostridia</taxon>
        <taxon>Eubacteriales</taxon>
        <taxon>Candidatus Onthenecus</taxon>
    </lineage>
</organism>
<keyword evidence="2" id="KW-0723">Serine/threonine-protein kinase</keyword>
<dbReference type="GO" id="GO:0004674">
    <property type="term" value="F:protein serine/threonine kinase activity"/>
    <property type="evidence" value="ECO:0007669"/>
    <property type="project" value="UniProtKB-KW"/>
</dbReference>
<name>A0A9D1CR03_9FIRM</name>
<dbReference type="GO" id="GO:0005524">
    <property type="term" value="F:ATP binding"/>
    <property type="evidence" value="ECO:0007669"/>
    <property type="project" value="InterPro"/>
</dbReference>
<evidence type="ECO:0000259" key="1">
    <source>
        <dbReference type="PROSITE" id="PS50011"/>
    </source>
</evidence>
<reference evidence="2" key="2">
    <citation type="journal article" date="2021" name="PeerJ">
        <title>Extensive microbial diversity within the chicken gut microbiome revealed by metagenomics and culture.</title>
        <authorList>
            <person name="Gilroy R."/>
            <person name="Ravi A."/>
            <person name="Getino M."/>
            <person name="Pursley I."/>
            <person name="Horton D.L."/>
            <person name="Alikhan N.F."/>
            <person name="Baker D."/>
            <person name="Gharbi K."/>
            <person name="Hall N."/>
            <person name="Watson M."/>
            <person name="Adriaenssens E.M."/>
            <person name="Foster-Nyarko E."/>
            <person name="Jarju S."/>
            <person name="Secka A."/>
            <person name="Antonio M."/>
            <person name="Oren A."/>
            <person name="Chaudhuri R.R."/>
            <person name="La Ragione R."/>
            <person name="Hildebrand F."/>
            <person name="Pallen M.J."/>
        </authorList>
    </citation>
    <scope>NUCLEOTIDE SEQUENCE</scope>
    <source>
        <strain evidence="2">ChiSxjej2B14-6234</strain>
    </source>
</reference>
<dbReference type="InterPro" id="IPR000719">
    <property type="entry name" value="Prot_kinase_dom"/>
</dbReference>
<evidence type="ECO:0000313" key="2">
    <source>
        <dbReference type="EMBL" id="HIQ71658.1"/>
    </source>
</evidence>
<dbReference type="PROSITE" id="PS50011">
    <property type="entry name" value="PROTEIN_KINASE_DOM"/>
    <property type="match status" value="1"/>
</dbReference>
<dbReference type="AlphaFoldDB" id="A0A9D1CR03"/>
<protein>
    <submittedName>
        <fullName evidence="2">Serine/threonine protein kinase</fullName>
    </submittedName>
</protein>
<reference evidence="2" key="1">
    <citation type="submission" date="2020-10" db="EMBL/GenBank/DDBJ databases">
        <authorList>
            <person name="Gilroy R."/>
        </authorList>
    </citation>
    <scope>NUCLEOTIDE SEQUENCE</scope>
    <source>
        <strain evidence="2">ChiSxjej2B14-6234</strain>
    </source>
</reference>
<evidence type="ECO:0000313" key="3">
    <source>
        <dbReference type="Proteomes" id="UP000886887"/>
    </source>
</evidence>
<keyword evidence="2" id="KW-0808">Transferase</keyword>
<feature type="domain" description="Protein kinase" evidence="1">
    <location>
        <begin position="5"/>
        <end position="262"/>
    </location>
</feature>
<dbReference type="Gene3D" id="1.10.510.10">
    <property type="entry name" value="Transferase(Phosphotransferase) domain 1"/>
    <property type="match status" value="1"/>
</dbReference>
<dbReference type="EMBL" id="DVFJ01000015">
    <property type="protein sequence ID" value="HIQ71658.1"/>
    <property type="molecule type" value="Genomic_DNA"/>
</dbReference>
<dbReference type="Proteomes" id="UP000886887">
    <property type="component" value="Unassembled WGS sequence"/>
</dbReference>
<comment type="caution">
    <text evidence="2">The sequence shown here is derived from an EMBL/GenBank/DDBJ whole genome shotgun (WGS) entry which is preliminary data.</text>
</comment>